<evidence type="ECO:0000313" key="2">
    <source>
        <dbReference type="Proteomes" id="UP000034852"/>
    </source>
</evidence>
<dbReference type="AlphaFoldDB" id="A0A0G0GUC0"/>
<proteinExistence type="predicted"/>
<gene>
    <name evidence="1" type="ORF">US52_C0053G0021</name>
</gene>
<protein>
    <submittedName>
        <fullName evidence="1">Uncharacterized protein</fullName>
    </submittedName>
</protein>
<dbReference type="Proteomes" id="UP000034852">
    <property type="component" value="Unassembled WGS sequence"/>
</dbReference>
<sequence length="79" mass="9542">MELCPKCNKEIFTYLKTGGLREKKDEFLITYNLLFCVNCKIVWYQEHEKYVMKDLKYEQEKRNKAKEKMAKEGIGKKVK</sequence>
<organism evidence="1 2">
    <name type="scientific">candidate division WS6 bacterium GW2011_GWA2_37_6</name>
    <dbReference type="NCBI Taxonomy" id="1619087"/>
    <lineage>
        <taxon>Bacteria</taxon>
        <taxon>Candidatus Dojkabacteria</taxon>
    </lineage>
</organism>
<dbReference type="EMBL" id="LBTH01000053">
    <property type="protein sequence ID" value="KKQ34598.1"/>
    <property type="molecule type" value="Genomic_DNA"/>
</dbReference>
<evidence type="ECO:0000313" key="1">
    <source>
        <dbReference type="EMBL" id="KKQ34598.1"/>
    </source>
</evidence>
<accession>A0A0G0GUC0</accession>
<comment type="caution">
    <text evidence="1">The sequence shown here is derived from an EMBL/GenBank/DDBJ whole genome shotgun (WGS) entry which is preliminary data.</text>
</comment>
<reference evidence="1 2" key="1">
    <citation type="journal article" date="2015" name="Nature">
        <title>rRNA introns, odd ribosomes, and small enigmatic genomes across a large radiation of phyla.</title>
        <authorList>
            <person name="Brown C.T."/>
            <person name="Hug L.A."/>
            <person name="Thomas B.C."/>
            <person name="Sharon I."/>
            <person name="Castelle C.J."/>
            <person name="Singh A."/>
            <person name="Wilkins M.J."/>
            <person name="Williams K.H."/>
            <person name="Banfield J.F."/>
        </authorList>
    </citation>
    <scope>NUCLEOTIDE SEQUENCE [LARGE SCALE GENOMIC DNA]</scope>
</reference>
<name>A0A0G0GUC0_9BACT</name>